<feature type="compositionally biased region" description="Polar residues" evidence="1">
    <location>
        <begin position="111"/>
        <end position="124"/>
    </location>
</feature>
<sequence length="228" mass="24817">MDTDTSQSRNDRHTYVGGRFIAGFAIVGIALAVIVSMWTIRSADSVENRSNQTVTTQTHSTAQESSTRSSTPSSTSHSPTTEADSTPEQAQHVVPPQATATNDPYMPPHALTSSNNDTNYYGLTNVQPTSRWLAEAGKEPEQQTMEPSQTSQQAQEPAEKETPAGGKVPDWLGDYLNGIPKQQKDGMHHLKDDFQFPSDLPLFQPAPRDPSGNQSSQRSTAEDDSAEE</sequence>
<dbReference type="Proteomes" id="UP000436181">
    <property type="component" value="Unassembled WGS sequence"/>
</dbReference>
<keyword evidence="2" id="KW-1133">Transmembrane helix</keyword>
<evidence type="ECO:0008006" key="5">
    <source>
        <dbReference type="Google" id="ProtNLM"/>
    </source>
</evidence>
<name>A0ABQ6VF71_9CORY</name>
<feature type="compositionally biased region" description="Low complexity" evidence="1">
    <location>
        <begin position="65"/>
        <end position="81"/>
    </location>
</feature>
<comment type="caution">
    <text evidence="3">The sequence shown here is derived from an EMBL/GenBank/DDBJ whole genome shotgun (WGS) entry which is preliminary data.</text>
</comment>
<keyword evidence="2" id="KW-0472">Membrane</keyword>
<dbReference type="RefSeq" id="WP_151842042.1">
    <property type="nucleotide sequence ID" value="NZ_CP061033.1"/>
</dbReference>
<gene>
    <name evidence="3" type="ORF">F8377_02070</name>
</gene>
<feature type="compositionally biased region" description="Polar residues" evidence="1">
    <location>
        <begin position="48"/>
        <end position="64"/>
    </location>
</feature>
<feature type="region of interest" description="Disordered" evidence="1">
    <location>
        <begin position="46"/>
        <end position="124"/>
    </location>
</feature>
<dbReference type="EMBL" id="WBZJ01000001">
    <property type="protein sequence ID" value="KAB3522973.1"/>
    <property type="molecule type" value="Genomic_DNA"/>
</dbReference>
<evidence type="ECO:0000313" key="3">
    <source>
        <dbReference type="EMBL" id="KAB3522973.1"/>
    </source>
</evidence>
<accession>A0ABQ6VF71</accession>
<protein>
    <recommendedName>
        <fullName evidence="5">Secreted protein</fullName>
    </recommendedName>
</protein>
<keyword evidence="4" id="KW-1185">Reference proteome</keyword>
<feature type="compositionally biased region" description="Basic and acidic residues" evidence="1">
    <location>
        <begin position="182"/>
        <end position="194"/>
    </location>
</feature>
<organism evidence="3 4">
    <name type="scientific">Corynebacterium zhongnanshanii</name>
    <dbReference type="NCBI Taxonomy" id="2768834"/>
    <lineage>
        <taxon>Bacteria</taxon>
        <taxon>Bacillati</taxon>
        <taxon>Actinomycetota</taxon>
        <taxon>Actinomycetes</taxon>
        <taxon>Mycobacteriales</taxon>
        <taxon>Corynebacteriaceae</taxon>
        <taxon>Corynebacterium</taxon>
    </lineage>
</organism>
<feature type="compositionally biased region" description="Polar residues" evidence="1">
    <location>
        <begin position="142"/>
        <end position="155"/>
    </location>
</feature>
<proteinExistence type="predicted"/>
<evidence type="ECO:0000256" key="1">
    <source>
        <dbReference type="SAM" id="MobiDB-lite"/>
    </source>
</evidence>
<keyword evidence="2" id="KW-0812">Transmembrane</keyword>
<evidence type="ECO:0000256" key="2">
    <source>
        <dbReference type="SAM" id="Phobius"/>
    </source>
</evidence>
<evidence type="ECO:0000313" key="4">
    <source>
        <dbReference type="Proteomes" id="UP000436181"/>
    </source>
</evidence>
<reference evidence="3 4" key="1">
    <citation type="submission" date="2019-10" db="EMBL/GenBank/DDBJ databases">
        <title>Corynebacterium sp novel species isolated from the respiratory tract of Marmot.</title>
        <authorList>
            <person name="Zhang G."/>
        </authorList>
    </citation>
    <scope>NUCLEOTIDE SEQUENCE [LARGE SCALE GENOMIC DNA]</scope>
    <source>
        <strain evidence="3 4">336</strain>
    </source>
</reference>
<feature type="transmembrane region" description="Helical" evidence="2">
    <location>
        <begin position="20"/>
        <end position="40"/>
    </location>
</feature>
<feature type="region of interest" description="Disordered" evidence="1">
    <location>
        <begin position="136"/>
        <end position="228"/>
    </location>
</feature>